<evidence type="ECO:0008006" key="3">
    <source>
        <dbReference type="Google" id="ProtNLM"/>
    </source>
</evidence>
<comment type="caution">
    <text evidence="1">The sequence shown here is derived from an EMBL/GenBank/DDBJ whole genome shotgun (WGS) entry which is preliminary data.</text>
</comment>
<evidence type="ECO:0000313" key="1">
    <source>
        <dbReference type="EMBL" id="TDB01979.1"/>
    </source>
</evidence>
<organism evidence="1 2">
    <name type="scientific">Halomonas marinisediminis</name>
    <dbReference type="NCBI Taxonomy" id="2546095"/>
    <lineage>
        <taxon>Bacteria</taxon>
        <taxon>Pseudomonadati</taxon>
        <taxon>Pseudomonadota</taxon>
        <taxon>Gammaproteobacteria</taxon>
        <taxon>Oceanospirillales</taxon>
        <taxon>Halomonadaceae</taxon>
        <taxon>Halomonas</taxon>
    </lineage>
</organism>
<name>A0ABY2D5M4_9GAMM</name>
<dbReference type="RefSeq" id="WP_132043879.1">
    <property type="nucleotide sequence ID" value="NZ_SLTR01000014.1"/>
</dbReference>
<accession>A0ABY2D5M4</accession>
<keyword evidence="2" id="KW-1185">Reference proteome</keyword>
<sequence length="807" mass="93813">MSHHEVSKDTINVIEEALQPRQDYYGVTDWGDCIERIIENLERIVSEFNGDYSCWNLQTLSNSREELLSETKKTKLMKTLQDIPKSGSRGILSDSPITSLLSELRKRPEELVEASYTITAHIIHAAKWWRDEILRDKSADYNNQKNKKLYKDRYQPNLEAACRSVRLISNEAMKNIAFDIFDTTQIYRKLEETTEQNKYENFLEENDASYVKNIERFLAFSYAARSPHEGPLKRKNRKASNVFEEKLKFEFVLSGLNASPTIISREICYGTSDREKINHIEQNLKSTGLAITEEISNIEYQRESQPLKTKKGDTTLQSTFRTQLADKHIKKNAQLIPFRWDQLSSYEIRKLWESVLSQHNPHATTVICLMLITGRPLESIINTRVVRKRTHLPKRINENDIFIIVEDNSWASGIIEPESRRQLNSNWKDNFETTVEKSSFKIPIEIWRLMSSSIKKASDRSHKRSSGLFNENRQKTLEENVKKIVSATNKKFKTRLTLHRITNTLFHQTVFSSGDIAEASLITGTLPATGSISSLYYYTPRIDHLCKVYENVMKCIQDAAIGSSPEQLDFLDESREKERVGSPITPKESYIFEVAKDLYQRCMNEKMKTYDPQFIVRTHNALTLYTAMLIMFSTGYRSIKDPLSDLSHINIRRKTVVISDKVDDNLTNSRLVPATGLLVDQVNHYVDHCNFLKERLSIIFDKNTSRPLFFLSRNMEPQRVTPERLQRHLSLETKPPLNMNRHYLRTRLRELEVPGEYVDTFMGHWGCDQVPYSRFSTFCTHQYLSTTRAAIETLLERSQWKVARGFS</sequence>
<evidence type="ECO:0000313" key="2">
    <source>
        <dbReference type="Proteomes" id="UP000294823"/>
    </source>
</evidence>
<proteinExistence type="predicted"/>
<dbReference type="Proteomes" id="UP000294823">
    <property type="component" value="Unassembled WGS sequence"/>
</dbReference>
<reference evidence="1 2" key="1">
    <citation type="submission" date="2019-03" db="EMBL/GenBank/DDBJ databases">
        <title>Halomonas marinisediminis sp. nov., a moderately halophilic bacterium isolated from the Bohai Gulf.</title>
        <authorList>
            <person name="Ji X."/>
        </authorList>
    </citation>
    <scope>NUCLEOTIDE SEQUENCE [LARGE SCALE GENOMIC DNA]</scope>
    <source>
        <strain evidence="1 2">204</strain>
    </source>
</reference>
<gene>
    <name evidence="1" type="ORF">E0702_11250</name>
</gene>
<dbReference type="EMBL" id="SLTR01000014">
    <property type="protein sequence ID" value="TDB01979.1"/>
    <property type="molecule type" value="Genomic_DNA"/>
</dbReference>
<protein>
    <recommendedName>
        <fullName evidence="3">Tyr recombinase domain-containing protein</fullName>
    </recommendedName>
</protein>